<keyword evidence="2" id="KW-1185">Reference proteome</keyword>
<accession>A0A9P6D8Q5</accession>
<dbReference type="AlphaFoldDB" id="A0A9P6D8Q5"/>
<dbReference type="EMBL" id="MU154561">
    <property type="protein sequence ID" value="KAF9495472.1"/>
    <property type="molecule type" value="Genomic_DNA"/>
</dbReference>
<proteinExistence type="predicted"/>
<protein>
    <submittedName>
        <fullName evidence="1">Uncharacterized protein</fullName>
    </submittedName>
</protein>
<dbReference type="Proteomes" id="UP000807025">
    <property type="component" value="Unassembled WGS sequence"/>
</dbReference>
<name>A0A9P6D8Q5_PLEER</name>
<gene>
    <name evidence="1" type="ORF">BDN71DRAFT_1447358</name>
</gene>
<evidence type="ECO:0000313" key="2">
    <source>
        <dbReference type="Proteomes" id="UP000807025"/>
    </source>
</evidence>
<comment type="caution">
    <text evidence="1">The sequence shown here is derived from an EMBL/GenBank/DDBJ whole genome shotgun (WGS) entry which is preliminary data.</text>
</comment>
<organism evidence="1 2">
    <name type="scientific">Pleurotus eryngii</name>
    <name type="common">Boletus of the steppes</name>
    <dbReference type="NCBI Taxonomy" id="5323"/>
    <lineage>
        <taxon>Eukaryota</taxon>
        <taxon>Fungi</taxon>
        <taxon>Dikarya</taxon>
        <taxon>Basidiomycota</taxon>
        <taxon>Agaricomycotina</taxon>
        <taxon>Agaricomycetes</taxon>
        <taxon>Agaricomycetidae</taxon>
        <taxon>Agaricales</taxon>
        <taxon>Pleurotineae</taxon>
        <taxon>Pleurotaceae</taxon>
        <taxon>Pleurotus</taxon>
    </lineage>
</organism>
<evidence type="ECO:0000313" key="1">
    <source>
        <dbReference type="EMBL" id="KAF9495472.1"/>
    </source>
</evidence>
<sequence length="135" mass="14916">MGAMLYGFAPFQSRPHSVVTQYQQTFLMLKTLGQAIVSFFSDQYAASTTPSLGPANAANAATDFTCSPKAPNAARLAILWSFFSFALSMCMLVDYINMNRGREWGWNWGRSVGDDINLRELFGVGGRQDCHLCGR</sequence>
<reference evidence="1" key="1">
    <citation type="submission" date="2020-11" db="EMBL/GenBank/DDBJ databases">
        <authorList>
            <consortium name="DOE Joint Genome Institute"/>
            <person name="Ahrendt S."/>
            <person name="Riley R."/>
            <person name="Andreopoulos W."/>
            <person name="Labutti K."/>
            <person name="Pangilinan J."/>
            <person name="Ruiz-Duenas F.J."/>
            <person name="Barrasa J.M."/>
            <person name="Sanchez-Garcia M."/>
            <person name="Camarero S."/>
            <person name="Miyauchi S."/>
            <person name="Serrano A."/>
            <person name="Linde D."/>
            <person name="Babiker R."/>
            <person name="Drula E."/>
            <person name="Ayuso-Fernandez I."/>
            <person name="Pacheco R."/>
            <person name="Padilla G."/>
            <person name="Ferreira P."/>
            <person name="Barriuso J."/>
            <person name="Kellner H."/>
            <person name="Castanera R."/>
            <person name="Alfaro M."/>
            <person name="Ramirez L."/>
            <person name="Pisabarro A.G."/>
            <person name="Kuo A."/>
            <person name="Tritt A."/>
            <person name="Lipzen A."/>
            <person name="He G."/>
            <person name="Yan M."/>
            <person name="Ng V."/>
            <person name="Cullen D."/>
            <person name="Martin F."/>
            <person name="Rosso M.-N."/>
            <person name="Henrissat B."/>
            <person name="Hibbett D."/>
            <person name="Martinez A.T."/>
            <person name="Grigoriev I.V."/>
        </authorList>
    </citation>
    <scope>NUCLEOTIDE SEQUENCE</scope>
    <source>
        <strain evidence="1">ATCC 90797</strain>
    </source>
</reference>